<evidence type="ECO:0000313" key="8">
    <source>
        <dbReference type="WBParaSite" id="SPAL_0000758800.1"/>
    </source>
</evidence>
<keyword evidence="4" id="KW-0496">Mitochondrion</keyword>
<evidence type="ECO:0000256" key="5">
    <source>
        <dbReference type="RuleBase" id="RU003651"/>
    </source>
</evidence>
<name>A0A0N5BNW0_STREA</name>
<dbReference type="InterPro" id="IPR051701">
    <property type="entry name" value="Mito_OM_Translocase_MSP1"/>
</dbReference>
<dbReference type="SUPFAM" id="SSF52540">
    <property type="entry name" value="P-loop containing nucleoside triphosphate hydrolases"/>
    <property type="match status" value="1"/>
</dbReference>
<dbReference type="Pfam" id="PF00004">
    <property type="entry name" value="AAA"/>
    <property type="match status" value="1"/>
</dbReference>
<dbReference type="Proteomes" id="UP000046392">
    <property type="component" value="Unplaced"/>
</dbReference>
<dbReference type="Gene3D" id="1.10.8.60">
    <property type="match status" value="1"/>
</dbReference>
<feature type="domain" description="AAA+ ATPase" evidence="6">
    <location>
        <begin position="115"/>
        <end position="250"/>
    </location>
</feature>
<proteinExistence type="inferred from homology"/>
<evidence type="ECO:0000313" key="7">
    <source>
        <dbReference type="Proteomes" id="UP000046392"/>
    </source>
</evidence>
<dbReference type="SMART" id="SM00382">
    <property type="entry name" value="AAA"/>
    <property type="match status" value="1"/>
</dbReference>
<comment type="subcellular location">
    <subcellularLocation>
        <location evidence="1">Mitochondrion</location>
    </subcellularLocation>
</comment>
<sequence>MEVIKRLLKYVIKLSLSLSISIFMTKHICSFIFPEFNNTKKLQKTAKKILEALGIKNPPELTDDESLILINFTSTTNKTTFNDIIGYENVKLTIRRRIIYPLFLSCKNINKLLNPPSGVLFHGPTGNGKTKFTHALRLESGCRFLNIDMSILMNKFFGESQKLITALFSLAKKIEPVILFIDEMESFFRTKNACEYDNMSDFKAHFLLKWDDHIRRNSKIIVIGTSNMAELIDPAVLRRMPVKILIDFPDEATRINILKNLLSFTSTNSEIIEDVKLKTSMLSCANLVEISKLAVSNKINIKLIDDLDYFNQIYNHDFLGTEPITDVDLISAINKFLNVQV</sequence>
<dbReference type="GO" id="GO:0016887">
    <property type="term" value="F:ATP hydrolysis activity"/>
    <property type="evidence" value="ECO:0007669"/>
    <property type="project" value="InterPro"/>
</dbReference>
<evidence type="ECO:0000259" key="6">
    <source>
        <dbReference type="SMART" id="SM00382"/>
    </source>
</evidence>
<dbReference type="GO" id="GO:0005524">
    <property type="term" value="F:ATP binding"/>
    <property type="evidence" value="ECO:0007669"/>
    <property type="project" value="UniProtKB-KW"/>
</dbReference>
<dbReference type="PANTHER" id="PTHR45644">
    <property type="entry name" value="AAA ATPASE, PUTATIVE (AFU_ORTHOLOGUE AFUA_2G12920)-RELATED-RELATED"/>
    <property type="match status" value="1"/>
</dbReference>
<organism evidence="7 8">
    <name type="scientific">Strongyloides papillosus</name>
    <name type="common">Intestinal threadworm</name>
    <dbReference type="NCBI Taxonomy" id="174720"/>
    <lineage>
        <taxon>Eukaryota</taxon>
        <taxon>Metazoa</taxon>
        <taxon>Ecdysozoa</taxon>
        <taxon>Nematoda</taxon>
        <taxon>Chromadorea</taxon>
        <taxon>Rhabditida</taxon>
        <taxon>Tylenchina</taxon>
        <taxon>Panagrolaimomorpha</taxon>
        <taxon>Strongyloidoidea</taxon>
        <taxon>Strongyloididae</taxon>
        <taxon>Strongyloides</taxon>
    </lineage>
</organism>
<accession>A0A0N5BNW0</accession>
<dbReference type="InterPro" id="IPR003960">
    <property type="entry name" value="ATPase_AAA_CS"/>
</dbReference>
<dbReference type="WBParaSite" id="SPAL_0000758800.1">
    <property type="protein sequence ID" value="SPAL_0000758800.1"/>
    <property type="gene ID" value="SPAL_0000758800"/>
</dbReference>
<dbReference type="PANTHER" id="PTHR45644:SF3">
    <property type="entry name" value="FI08533P-RELATED"/>
    <property type="match status" value="1"/>
</dbReference>
<dbReference type="Gene3D" id="3.40.50.300">
    <property type="entry name" value="P-loop containing nucleotide triphosphate hydrolases"/>
    <property type="match status" value="1"/>
</dbReference>
<dbReference type="InterPro" id="IPR003593">
    <property type="entry name" value="AAA+_ATPase"/>
</dbReference>
<reference evidence="8" key="1">
    <citation type="submission" date="2017-02" db="UniProtKB">
        <authorList>
            <consortium name="WormBaseParasite"/>
        </authorList>
    </citation>
    <scope>IDENTIFICATION</scope>
</reference>
<dbReference type="STRING" id="174720.A0A0N5BNW0"/>
<comment type="similarity">
    <text evidence="5">Belongs to the AAA ATPase family.</text>
</comment>
<dbReference type="AlphaFoldDB" id="A0A0N5BNW0"/>
<dbReference type="PROSITE" id="PS00674">
    <property type="entry name" value="AAA"/>
    <property type="match status" value="1"/>
</dbReference>
<dbReference type="InterPro" id="IPR003959">
    <property type="entry name" value="ATPase_AAA_core"/>
</dbReference>
<keyword evidence="2 5" id="KW-0547">Nucleotide-binding</keyword>
<keyword evidence="3 5" id="KW-0067">ATP-binding</keyword>
<evidence type="ECO:0000256" key="3">
    <source>
        <dbReference type="ARBA" id="ARBA00022840"/>
    </source>
</evidence>
<evidence type="ECO:0000256" key="4">
    <source>
        <dbReference type="ARBA" id="ARBA00023128"/>
    </source>
</evidence>
<evidence type="ECO:0000256" key="1">
    <source>
        <dbReference type="ARBA" id="ARBA00004173"/>
    </source>
</evidence>
<evidence type="ECO:0000256" key="2">
    <source>
        <dbReference type="ARBA" id="ARBA00022741"/>
    </source>
</evidence>
<dbReference type="GO" id="GO:0005741">
    <property type="term" value="C:mitochondrial outer membrane"/>
    <property type="evidence" value="ECO:0007669"/>
    <property type="project" value="TreeGrafter"/>
</dbReference>
<protein>
    <submittedName>
        <fullName evidence="8">AAA domain-containing protein</fullName>
    </submittedName>
</protein>
<keyword evidence="7" id="KW-1185">Reference proteome</keyword>
<dbReference type="InterPro" id="IPR027417">
    <property type="entry name" value="P-loop_NTPase"/>
</dbReference>